<name>A0A099CWU9_9GAMM</name>
<protein>
    <submittedName>
        <fullName evidence="1">Uncharacterized protein</fullName>
    </submittedName>
</protein>
<dbReference type="InterPro" id="IPR025157">
    <property type="entry name" value="Hemagglutinin_rpt"/>
</dbReference>
<accession>A0A099CWU9</accession>
<reference evidence="1 2" key="1">
    <citation type="submission" date="2014-09" db="EMBL/GenBank/DDBJ databases">
        <title>Xanthomonadaceae 3.5X direct submission.</title>
        <authorList>
            <person name="Fang T."/>
            <person name="Wang H."/>
        </authorList>
    </citation>
    <scope>NUCLEOTIDE SEQUENCE [LARGE SCALE GENOMIC DNA]</scope>
    <source>
        <strain evidence="1 2">3.5X</strain>
    </source>
</reference>
<dbReference type="Pfam" id="PF13332">
    <property type="entry name" value="Fil_haemagg_2"/>
    <property type="match status" value="1"/>
</dbReference>
<dbReference type="HOGENOM" id="CLU_1478120_0_0_6"/>
<gene>
    <name evidence="1" type="ORF">LF63_0104670</name>
</gene>
<dbReference type="GO" id="GO:0003824">
    <property type="term" value="F:catalytic activity"/>
    <property type="evidence" value="ECO:0007669"/>
    <property type="project" value="UniProtKB-ARBA"/>
</dbReference>
<proteinExistence type="predicted"/>
<comment type="caution">
    <text evidence="1">The sequence shown here is derived from an EMBL/GenBank/DDBJ whole genome shotgun (WGS) entry which is preliminary data.</text>
</comment>
<evidence type="ECO:0000313" key="1">
    <source>
        <dbReference type="EMBL" id="KGI78458.1"/>
    </source>
</evidence>
<dbReference type="AlphaFoldDB" id="A0A099CWU9"/>
<dbReference type="EMBL" id="JROI01000009">
    <property type="protein sequence ID" value="KGI78458.1"/>
    <property type="molecule type" value="Genomic_DNA"/>
</dbReference>
<organism evidence="1 2">
    <name type="scientific">Oleiagrimonas soli</name>
    <dbReference type="NCBI Taxonomy" id="1543381"/>
    <lineage>
        <taxon>Bacteria</taxon>
        <taxon>Pseudomonadati</taxon>
        <taxon>Pseudomonadota</taxon>
        <taxon>Gammaproteobacteria</taxon>
        <taxon>Lysobacterales</taxon>
        <taxon>Rhodanobacteraceae</taxon>
        <taxon>Oleiagrimonas</taxon>
    </lineage>
</organism>
<dbReference type="Proteomes" id="UP000029708">
    <property type="component" value="Unassembled WGS sequence"/>
</dbReference>
<evidence type="ECO:0000313" key="2">
    <source>
        <dbReference type="Proteomes" id="UP000029708"/>
    </source>
</evidence>
<keyword evidence="2" id="KW-1185">Reference proteome</keyword>
<sequence length="184" mass="18374">MHGQNVSLSASHDLNLLSQAEQHTQSQSQANAGGEVGVSIGQTTGIYATVNGGKGRTHGNGTTHLDTQIGADDTLNLFAGNDATIQGAQATGNTVLADIGHDLHIASEQDTNDYASNNWQGSVTVVYGFSGGGAGVSGSASAAQTDSKYKSVTQTSGIAAGDGGYDISVGHHTDLTGGVIASTA</sequence>
<feature type="non-terminal residue" evidence="1">
    <location>
        <position position="184"/>
    </location>
</feature>